<gene>
    <name evidence="1" type="ORF">CWI38_0027p0080</name>
</gene>
<dbReference type="VEuPathDB" id="MicrosporidiaDB:CWI38_0027p0080"/>
<sequence>MFIKYKKLHFGTIRQKYYHMKLFQIYNSKFPTVVGNIGIFAKIGLWYTGKNSIKTVYKISNFLHKELTNCLKSNNYFSVIIDVTNDKKFRMRIVKPDEYMNIKVKKVQSFDFKPLKIGDAPFTSVEHIIFIAQKIRQIHPEK</sequence>
<organism evidence="1 2">
    <name type="scientific">Hamiltosporidium tvaerminnensis</name>
    <dbReference type="NCBI Taxonomy" id="1176355"/>
    <lineage>
        <taxon>Eukaryota</taxon>
        <taxon>Fungi</taxon>
        <taxon>Fungi incertae sedis</taxon>
        <taxon>Microsporidia</taxon>
        <taxon>Dubosqiidae</taxon>
        <taxon>Hamiltosporidium</taxon>
    </lineage>
</organism>
<accession>A0A4Q9M415</accession>
<keyword evidence="2" id="KW-1185">Reference proteome</keyword>
<comment type="caution">
    <text evidence="1">The sequence shown here is derived from an EMBL/GenBank/DDBJ whole genome shotgun (WGS) entry which is preliminary data.</text>
</comment>
<evidence type="ECO:0000313" key="1">
    <source>
        <dbReference type="EMBL" id="TBU20748.1"/>
    </source>
</evidence>
<dbReference type="Proteomes" id="UP000292282">
    <property type="component" value="Unassembled WGS sequence"/>
</dbReference>
<dbReference type="AlphaFoldDB" id="A0A4Q9M415"/>
<evidence type="ECO:0000313" key="2">
    <source>
        <dbReference type="Proteomes" id="UP000292282"/>
    </source>
</evidence>
<dbReference type="EMBL" id="PITK01000027">
    <property type="protein sequence ID" value="TBU20748.1"/>
    <property type="molecule type" value="Genomic_DNA"/>
</dbReference>
<proteinExistence type="predicted"/>
<name>A0A4Q9M415_9MICR</name>
<reference evidence="1 2" key="1">
    <citation type="submission" date="2017-12" db="EMBL/GenBank/DDBJ databases">
        <authorList>
            <person name="Pombert J.-F."/>
            <person name="Haag K.L."/>
            <person name="Ebert D."/>
        </authorList>
    </citation>
    <scope>NUCLEOTIDE SEQUENCE [LARGE SCALE GENOMIC DNA]</scope>
    <source>
        <strain evidence="1">IL-G-3</strain>
    </source>
</reference>
<protein>
    <submittedName>
        <fullName evidence="1">Uncharacterized protein</fullName>
    </submittedName>
</protein>